<protein>
    <submittedName>
        <fullName evidence="2">Uncharacterized protein</fullName>
    </submittedName>
</protein>
<dbReference type="AlphaFoldDB" id="A0A4Z2EYJ1"/>
<organism evidence="2 3">
    <name type="scientific">Liparis tanakae</name>
    <name type="common">Tanaka's snailfish</name>
    <dbReference type="NCBI Taxonomy" id="230148"/>
    <lineage>
        <taxon>Eukaryota</taxon>
        <taxon>Metazoa</taxon>
        <taxon>Chordata</taxon>
        <taxon>Craniata</taxon>
        <taxon>Vertebrata</taxon>
        <taxon>Euteleostomi</taxon>
        <taxon>Actinopterygii</taxon>
        <taxon>Neopterygii</taxon>
        <taxon>Teleostei</taxon>
        <taxon>Neoteleostei</taxon>
        <taxon>Acanthomorphata</taxon>
        <taxon>Eupercaria</taxon>
        <taxon>Perciformes</taxon>
        <taxon>Cottioidei</taxon>
        <taxon>Cottales</taxon>
        <taxon>Liparidae</taxon>
        <taxon>Liparis</taxon>
    </lineage>
</organism>
<name>A0A4Z2EYJ1_9TELE</name>
<accession>A0A4Z2EYJ1</accession>
<evidence type="ECO:0000313" key="3">
    <source>
        <dbReference type="Proteomes" id="UP000314294"/>
    </source>
</evidence>
<dbReference type="Proteomes" id="UP000314294">
    <property type="component" value="Unassembled WGS sequence"/>
</dbReference>
<evidence type="ECO:0000256" key="1">
    <source>
        <dbReference type="SAM" id="MobiDB-lite"/>
    </source>
</evidence>
<evidence type="ECO:0000313" key="2">
    <source>
        <dbReference type="EMBL" id="TNN34037.1"/>
    </source>
</evidence>
<sequence length="60" mass="6510">METSTLHQMEAERRSGRSPNSGRSLNSGRSPNRAAAGSRNSGPRPDAPSAERIYASQRVR</sequence>
<feature type="compositionally biased region" description="Low complexity" evidence="1">
    <location>
        <begin position="17"/>
        <end position="33"/>
    </location>
</feature>
<proteinExistence type="predicted"/>
<keyword evidence="3" id="KW-1185">Reference proteome</keyword>
<gene>
    <name evidence="2" type="ORF">EYF80_055801</name>
</gene>
<dbReference type="EMBL" id="SRLO01002057">
    <property type="protein sequence ID" value="TNN34037.1"/>
    <property type="molecule type" value="Genomic_DNA"/>
</dbReference>
<reference evidence="2 3" key="1">
    <citation type="submission" date="2019-03" db="EMBL/GenBank/DDBJ databases">
        <title>First draft genome of Liparis tanakae, snailfish: a comprehensive survey of snailfish specific genes.</title>
        <authorList>
            <person name="Kim W."/>
            <person name="Song I."/>
            <person name="Jeong J.-H."/>
            <person name="Kim D."/>
            <person name="Kim S."/>
            <person name="Ryu S."/>
            <person name="Song J.Y."/>
            <person name="Lee S.K."/>
        </authorList>
    </citation>
    <scope>NUCLEOTIDE SEQUENCE [LARGE SCALE GENOMIC DNA]</scope>
    <source>
        <tissue evidence="2">Muscle</tissue>
    </source>
</reference>
<comment type="caution">
    <text evidence="2">The sequence shown here is derived from an EMBL/GenBank/DDBJ whole genome shotgun (WGS) entry which is preliminary data.</text>
</comment>
<feature type="region of interest" description="Disordered" evidence="1">
    <location>
        <begin position="1"/>
        <end position="60"/>
    </location>
</feature>